<name>A0A2Z5FY93_9BACT</name>
<gene>
    <name evidence="1" type="ORF">ACPOL_2553</name>
</gene>
<evidence type="ECO:0000313" key="1">
    <source>
        <dbReference type="EMBL" id="AXC11873.1"/>
    </source>
</evidence>
<proteinExistence type="predicted"/>
<dbReference type="AlphaFoldDB" id="A0A2Z5FY93"/>
<accession>A0A2Z5FY93</accession>
<sequence length="37" mass="4061">MERAPQTTTQAEEEALIVEEPLIVLTGPSSSKWTGYP</sequence>
<dbReference type="KEGG" id="abas:ACPOL_2553"/>
<dbReference type="EMBL" id="CP030840">
    <property type="protein sequence ID" value="AXC11873.1"/>
    <property type="molecule type" value="Genomic_DNA"/>
</dbReference>
<evidence type="ECO:0000313" key="2">
    <source>
        <dbReference type="Proteomes" id="UP000253606"/>
    </source>
</evidence>
<dbReference type="Proteomes" id="UP000253606">
    <property type="component" value="Chromosome"/>
</dbReference>
<keyword evidence="2" id="KW-1185">Reference proteome</keyword>
<protein>
    <submittedName>
        <fullName evidence="1">Uncharacterized protein</fullName>
    </submittedName>
</protein>
<reference evidence="1 2" key="1">
    <citation type="journal article" date="2018" name="Front. Microbiol.">
        <title>Hydrolytic Capabilities as a Key to Environmental Success: Chitinolytic and Cellulolytic Acidobacteria From Acidic Sub-arctic Soils and Boreal Peatlands.</title>
        <authorList>
            <person name="Belova S.E."/>
            <person name="Ravin N.V."/>
            <person name="Pankratov T.A."/>
            <person name="Rakitin A.L."/>
            <person name="Ivanova A.A."/>
            <person name="Beletsky A.V."/>
            <person name="Mardanov A.V."/>
            <person name="Sinninghe Damste J.S."/>
            <person name="Dedysh S.N."/>
        </authorList>
    </citation>
    <scope>NUCLEOTIDE SEQUENCE [LARGE SCALE GENOMIC DNA]</scope>
    <source>
        <strain evidence="1 2">SBC82</strain>
    </source>
</reference>
<organism evidence="1 2">
    <name type="scientific">Acidisarcina polymorpha</name>
    <dbReference type="NCBI Taxonomy" id="2211140"/>
    <lineage>
        <taxon>Bacteria</taxon>
        <taxon>Pseudomonadati</taxon>
        <taxon>Acidobacteriota</taxon>
        <taxon>Terriglobia</taxon>
        <taxon>Terriglobales</taxon>
        <taxon>Acidobacteriaceae</taxon>
        <taxon>Acidisarcina</taxon>
    </lineage>
</organism>